<evidence type="ECO:0000256" key="6">
    <source>
        <dbReference type="SAM" id="Phobius"/>
    </source>
</evidence>
<feature type="transmembrane region" description="Helical" evidence="6">
    <location>
        <begin position="554"/>
        <end position="574"/>
    </location>
</feature>
<keyword evidence="4 6" id="KW-1133">Transmembrane helix</keyword>
<organism evidence="8">
    <name type="scientific">marine sediment metagenome</name>
    <dbReference type="NCBI Taxonomy" id="412755"/>
    <lineage>
        <taxon>unclassified sequences</taxon>
        <taxon>metagenomes</taxon>
        <taxon>ecological metagenomes</taxon>
    </lineage>
</organism>
<dbReference type="GO" id="GO:0005886">
    <property type="term" value="C:plasma membrane"/>
    <property type="evidence" value="ECO:0007669"/>
    <property type="project" value="UniProtKB-SubCell"/>
</dbReference>
<evidence type="ECO:0000256" key="2">
    <source>
        <dbReference type="ARBA" id="ARBA00022475"/>
    </source>
</evidence>
<feature type="transmembrane region" description="Helical" evidence="6">
    <location>
        <begin position="20"/>
        <end position="42"/>
    </location>
</feature>
<name>A0A0F9RXT5_9ZZZZ</name>
<feature type="transmembrane region" description="Helical" evidence="6">
    <location>
        <begin position="464"/>
        <end position="482"/>
    </location>
</feature>
<comment type="subcellular location">
    <subcellularLocation>
        <location evidence="1">Cell membrane</location>
        <topology evidence="1">Multi-pass membrane protein</topology>
    </subcellularLocation>
</comment>
<feature type="domain" description="ABC3 transporter permease C-terminal" evidence="7">
    <location>
        <begin position="311"/>
        <end position="437"/>
    </location>
</feature>
<feature type="transmembrane region" description="Helical" evidence="6">
    <location>
        <begin position="966"/>
        <end position="991"/>
    </location>
</feature>
<evidence type="ECO:0000256" key="1">
    <source>
        <dbReference type="ARBA" id="ARBA00004651"/>
    </source>
</evidence>
<evidence type="ECO:0000313" key="8">
    <source>
        <dbReference type="EMBL" id="KKN54732.1"/>
    </source>
</evidence>
<sequence length="1007" mass="113542">MTHLKLVLKYAFSDLRKQRLRTILALLGMLVSIGLLTIVLFLSDSIAVGYVDFLTVEAGNQDAIISVRHYYGEPENRSSYFDYDPLIETIQNTTNVIENFIPRMEIQGEVNISDGFHTPNLTNEVEVATISAINFSFENSINFGAIIDPFSKELLNLNNLPLNRCAIYYGFNDIIKYSVNDTIEIRMELVHGDIKLNLTRNLIIDQIFDFNLKWPASYRNKNLIIMDVNTLYEYFGIDEFSGKSSELILTFSRSENLYDVRNIAGSEVSVKNLITEIQVKIGIEKYNINLPKLRILRYSEFLSVLIIIVFIFVSIIAMLISGVLINGILKTSVEERIREFGIFRTLGANKIYTLSIVLMQGFLLCNFGSILGIFAAFILSRFLIIPFANNVISTNLAGFGALPFSFSWVSIMISYGMGVIVGLIVSIAPALKAMRLQLIESIHPYRHEDTLYHLQKKATINYKLILIGIILAFNGGFIFYVIPRIMVSTDTSLFAGTLITILLIFNIGLTLAGLGIIPLVLRLVIQAFRPLAGKIHNVIKIFVFRYSRRNSSTVMIFALSFSFVIFTTTVINTFSLQATAGTQFEYGSDLVIETIGWKESADSYQGGFGFGGGGGFFSSSTNDVQSDNKAIEVINVQKTVSSINPNKIMTVEFEEDLLAIDGIEKVSSVLAKPFQLSQIYFEEKKEFIAEIGDYAGLTTQEITLIGIDEDYPFTVKREFISMTSGNLKTSFDNLFHNNQSYSCIISHAISVAMSLYVNDKIRIVIHRGDELEVYPFEISGIAKGMPGFTQEFMANPIGAVGGGVLISQEIYVQIMDIPPIPYLDRIFIKLRENMLSRARSIEVFIDETYQIDYNYEIINLAREVKQQQSFFVVLDTLFTLIAMTTVFICIFGLLSSSYSTIIERKKEIGIVRTLGLKGKEINRLFIIESLIIMISSGTIGILVGWLSAWLVTSNLNILMESPDVLYIPWFNIAFIYILSIILIFFGMKLLLRKVRRKKIVDIYRETI</sequence>
<feature type="transmembrane region" description="Helical" evidence="6">
    <location>
        <begin position="494"/>
        <end position="521"/>
    </location>
</feature>
<dbReference type="PANTHER" id="PTHR32522:SF5">
    <property type="entry name" value="ABC3 TRANSPORTER PERMEASE PROTEIN DOMAIN-CONTAINING PROTEIN"/>
    <property type="match status" value="1"/>
</dbReference>
<feature type="transmembrane region" description="Helical" evidence="6">
    <location>
        <begin position="870"/>
        <end position="894"/>
    </location>
</feature>
<protein>
    <recommendedName>
        <fullName evidence="7">ABC3 transporter permease C-terminal domain-containing protein</fullName>
    </recommendedName>
</protein>
<feature type="transmembrane region" description="Helical" evidence="6">
    <location>
        <begin position="362"/>
        <end position="388"/>
    </location>
</feature>
<feature type="transmembrane region" description="Helical" evidence="6">
    <location>
        <begin position="301"/>
        <end position="329"/>
    </location>
</feature>
<evidence type="ECO:0000259" key="7">
    <source>
        <dbReference type="Pfam" id="PF02687"/>
    </source>
</evidence>
<evidence type="ECO:0000256" key="5">
    <source>
        <dbReference type="ARBA" id="ARBA00023136"/>
    </source>
</evidence>
<evidence type="ECO:0000256" key="4">
    <source>
        <dbReference type="ARBA" id="ARBA00022989"/>
    </source>
</evidence>
<feature type="domain" description="ABC3 transporter permease C-terminal" evidence="7">
    <location>
        <begin position="881"/>
        <end position="998"/>
    </location>
</feature>
<reference evidence="8" key="1">
    <citation type="journal article" date="2015" name="Nature">
        <title>Complex archaea that bridge the gap between prokaryotes and eukaryotes.</title>
        <authorList>
            <person name="Spang A."/>
            <person name="Saw J.H."/>
            <person name="Jorgensen S.L."/>
            <person name="Zaremba-Niedzwiedzka K."/>
            <person name="Martijn J."/>
            <person name="Lind A.E."/>
            <person name="van Eijk R."/>
            <person name="Schleper C."/>
            <person name="Guy L."/>
            <person name="Ettema T.J."/>
        </authorList>
    </citation>
    <scope>NUCLEOTIDE SEQUENCE</scope>
</reference>
<dbReference type="EMBL" id="LAZR01000915">
    <property type="protein sequence ID" value="KKN54732.1"/>
    <property type="molecule type" value="Genomic_DNA"/>
</dbReference>
<keyword evidence="2" id="KW-1003">Cell membrane</keyword>
<evidence type="ECO:0000256" key="3">
    <source>
        <dbReference type="ARBA" id="ARBA00022692"/>
    </source>
</evidence>
<dbReference type="PANTHER" id="PTHR32522">
    <property type="match status" value="1"/>
</dbReference>
<comment type="caution">
    <text evidence="8">The sequence shown here is derived from an EMBL/GenBank/DDBJ whole genome shotgun (WGS) entry which is preliminary data.</text>
</comment>
<feature type="transmembrane region" description="Helical" evidence="6">
    <location>
        <begin position="408"/>
        <end position="431"/>
    </location>
</feature>
<keyword evidence="5 6" id="KW-0472">Membrane</keyword>
<dbReference type="Pfam" id="PF02687">
    <property type="entry name" value="FtsX"/>
    <property type="match status" value="2"/>
</dbReference>
<proteinExistence type="predicted"/>
<feature type="transmembrane region" description="Helical" evidence="6">
    <location>
        <begin position="924"/>
        <end position="946"/>
    </location>
</feature>
<gene>
    <name evidence="8" type="ORF">LCGC14_0589320</name>
</gene>
<keyword evidence="3 6" id="KW-0812">Transmembrane</keyword>
<accession>A0A0F9RXT5</accession>
<dbReference type="AlphaFoldDB" id="A0A0F9RXT5"/>
<dbReference type="InterPro" id="IPR003838">
    <property type="entry name" value="ABC3_permease_C"/>
</dbReference>